<protein>
    <submittedName>
        <fullName evidence="3">Uncharacterized protein</fullName>
    </submittedName>
</protein>
<keyword evidence="1" id="KW-1133">Transmembrane helix</keyword>
<dbReference type="HOGENOM" id="CLU_1931514_0_0_1"/>
<accession>A0A0D3IXY5</accession>
<proteinExistence type="predicted"/>
<keyword evidence="1" id="KW-0472">Membrane</keyword>
<dbReference type="AlphaFoldDB" id="A0A0D3IXY5"/>
<evidence type="ECO:0000256" key="1">
    <source>
        <dbReference type="SAM" id="Phobius"/>
    </source>
</evidence>
<sequence>MLCLVASALAFRPVHVCQLTPSTSSAVMRTPRERKLGGGIAQGLGLGKEKNKWVTPVTALALAGVFTGSVVLRAASRQRRVETGRYTVGGLTEGFVDDLFAPIRAKGGWGGVVGIKTPGAEEARAIKEANKSPTRRAMEEKIKAREAARLQAFPP</sequence>
<dbReference type="KEGG" id="ehx:EMIHUDRAFT_245334"/>
<feature type="chain" id="PRO_5044267598" evidence="2">
    <location>
        <begin position="17"/>
        <end position="155"/>
    </location>
</feature>
<organism evidence="3 4">
    <name type="scientific">Emiliania huxleyi (strain CCMP1516)</name>
    <dbReference type="NCBI Taxonomy" id="280463"/>
    <lineage>
        <taxon>Eukaryota</taxon>
        <taxon>Haptista</taxon>
        <taxon>Haptophyta</taxon>
        <taxon>Prymnesiophyceae</taxon>
        <taxon>Isochrysidales</taxon>
        <taxon>Noelaerhabdaceae</taxon>
        <taxon>Emiliania</taxon>
    </lineage>
</organism>
<evidence type="ECO:0000313" key="3">
    <source>
        <dbReference type="EnsemblProtists" id="EOD16120"/>
    </source>
</evidence>
<dbReference type="Proteomes" id="UP000013827">
    <property type="component" value="Unassembled WGS sequence"/>
</dbReference>
<dbReference type="RefSeq" id="XP_005768549.1">
    <property type="nucleotide sequence ID" value="XM_005768492.1"/>
</dbReference>
<feature type="transmembrane region" description="Helical" evidence="1">
    <location>
        <begin position="53"/>
        <end position="75"/>
    </location>
</feature>
<reference evidence="3" key="2">
    <citation type="submission" date="2024-10" db="UniProtKB">
        <authorList>
            <consortium name="EnsemblProtists"/>
        </authorList>
    </citation>
    <scope>IDENTIFICATION</scope>
</reference>
<keyword evidence="1" id="KW-0812">Transmembrane</keyword>
<dbReference type="PaxDb" id="2903-EOD16120"/>
<evidence type="ECO:0000256" key="2">
    <source>
        <dbReference type="SAM" id="SignalP"/>
    </source>
</evidence>
<keyword evidence="2" id="KW-0732">Signal</keyword>
<evidence type="ECO:0000313" key="4">
    <source>
        <dbReference type="Proteomes" id="UP000013827"/>
    </source>
</evidence>
<dbReference type="EnsemblProtists" id="EOD16120">
    <property type="protein sequence ID" value="EOD16120"/>
    <property type="gene ID" value="EMIHUDRAFT_245334"/>
</dbReference>
<feature type="signal peptide" evidence="2">
    <location>
        <begin position="1"/>
        <end position="16"/>
    </location>
</feature>
<dbReference type="GeneID" id="17262267"/>
<name>A0A0D3IXY5_EMIH1</name>
<reference evidence="4" key="1">
    <citation type="journal article" date="2013" name="Nature">
        <title>Pan genome of the phytoplankton Emiliania underpins its global distribution.</title>
        <authorList>
            <person name="Read B.A."/>
            <person name="Kegel J."/>
            <person name="Klute M.J."/>
            <person name="Kuo A."/>
            <person name="Lefebvre S.C."/>
            <person name="Maumus F."/>
            <person name="Mayer C."/>
            <person name="Miller J."/>
            <person name="Monier A."/>
            <person name="Salamov A."/>
            <person name="Young J."/>
            <person name="Aguilar M."/>
            <person name="Claverie J.M."/>
            <person name="Frickenhaus S."/>
            <person name="Gonzalez K."/>
            <person name="Herman E.K."/>
            <person name="Lin Y.C."/>
            <person name="Napier J."/>
            <person name="Ogata H."/>
            <person name="Sarno A.F."/>
            <person name="Shmutz J."/>
            <person name="Schroeder D."/>
            <person name="de Vargas C."/>
            <person name="Verret F."/>
            <person name="von Dassow P."/>
            <person name="Valentin K."/>
            <person name="Van de Peer Y."/>
            <person name="Wheeler G."/>
            <person name="Dacks J.B."/>
            <person name="Delwiche C.F."/>
            <person name="Dyhrman S.T."/>
            <person name="Glockner G."/>
            <person name="John U."/>
            <person name="Richards T."/>
            <person name="Worden A.Z."/>
            <person name="Zhang X."/>
            <person name="Grigoriev I.V."/>
            <person name="Allen A.E."/>
            <person name="Bidle K."/>
            <person name="Borodovsky M."/>
            <person name="Bowler C."/>
            <person name="Brownlee C."/>
            <person name="Cock J.M."/>
            <person name="Elias M."/>
            <person name="Gladyshev V.N."/>
            <person name="Groth M."/>
            <person name="Guda C."/>
            <person name="Hadaegh A."/>
            <person name="Iglesias-Rodriguez M.D."/>
            <person name="Jenkins J."/>
            <person name="Jones B.M."/>
            <person name="Lawson T."/>
            <person name="Leese F."/>
            <person name="Lindquist E."/>
            <person name="Lobanov A."/>
            <person name="Lomsadze A."/>
            <person name="Malik S.B."/>
            <person name="Marsh M.E."/>
            <person name="Mackinder L."/>
            <person name="Mock T."/>
            <person name="Mueller-Roeber B."/>
            <person name="Pagarete A."/>
            <person name="Parker M."/>
            <person name="Probert I."/>
            <person name="Quesneville H."/>
            <person name="Raines C."/>
            <person name="Rensing S.A."/>
            <person name="Riano-Pachon D.M."/>
            <person name="Richier S."/>
            <person name="Rokitta S."/>
            <person name="Shiraiwa Y."/>
            <person name="Soanes D.M."/>
            <person name="van der Giezen M."/>
            <person name="Wahlund T.M."/>
            <person name="Williams B."/>
            <person name="Wilson W."/>
            <person name="Wolfe G."/>
            <person name="Wurch L.L."/>
        </authorList>
    </citation>
    <scope>NUCLEOTIDE SEQUENCE</scope>
</reference>
<keyword evidence="4" id="KW-1185">Reference proteome</keyword>